<dbReference type="Proteomes" id="UP000614200">
    <property type="component" value="Unassembled WGS sequence"/>
</dbReference>
<accession>A0ABR9ZRY5</accession>
<feature type="chain" id="PRO_5047525013" evidence="3">
    <location>
        <begin position="26"/>
        <end position="367"/>
    </location>
</feature>
<dbReference type="InterPro" id="IPR006143">
    <property type="entry name" value="RND_pump_MFP"/>
</dbReference>
<dbReference type="Gene3D" id="1.10.287.470">
    <property type="entry name" value="Helix hairpin bin"/>
    <property type="match status" value="1"/>
</dbReference>
<proteinExistence type="inferred from homology"/>
<evidence type="ECO:0000313" key="5">
    <source>
        <dbReference type="EMBL" id="MBF4692731.1"/>
    </source>
</evidence>
<dbReference type="Gene3D" id="2.40.30.170">
    <property type="match status" value="1"/>
</dbReference>
<dbReference type="PROSITE" id="PS51257">
    <property type="entry name" value="PROKAR_LIPOPROTEIN"/>
    <property type="match status" value="1"/>
</dbReference>
<feature type="coiled-coil region" evidence="2">
    <location>
        <begin position="146"/>
        <end position="180"/>
    </location>
</feature>
<gene>
    <name evidence="5" type="ORF">ISU02_06355</name>
</gene>
<comment type="caution">
    <text evidence="5">The sequence shown here is derived from an EMBL/GenBank/DDBJ whole genome shotgun (WGS) entry which is preliminary data.</text>
</comment>
<evidence type="ECO:0000313" key="6">
    <source>
        <dbReference type="Proteomes" id="UP000614200"/>
    </source>
</evidence>
<name>A0ABR9ZRY5_9FIRM</name>
<dbReference type="EMBL" id="JADKNH010000003">
    <property type="protein sequence ID" value="MBF4692731.1"/>
    <property type="molecule type" value="Genomic_DNA"/>
</dbReference>
<keyword evidence="2" id="KW-0175">Coiled coil</keyword>
<protein>
    <submittedName>
        <fullName evidence="5">Efflux RND transporter periplasmic adaptor subunit</fullName>
    </submittedName>
</protein>
<dbReference type="RefSeq" id="WP_194700971.1">
    <property type="nucleotide sequence ID" value="NZ_JADKNH010000003.1"/>
</dbReference>
<dbReference type="SUPFAM" id="SSF111369">
    <property type="entry name" value="HlyD-like secretion proteins"/>
    <property type="match status" value="1"/>
</dbReference>
<dbReference type="Gene3D" id="2.40.50.100">
    <property type="match status" value="1"/>
</dbReference>
<reference evidence="5 6" key="1">
    <citation type="submission" date="2020-11" db="EMBL/GenBank/DDBJ databases">
        <title>Fusibacter basophilias sp. nov.</title>
        <authorList>
            <person name="Qiu D."/>
        </authorList>
    </citation>
    <scope>NUCLEOTIDE SEQUENCE [LARGE SCALE GENOMIC DNA]</scope>
    <source>
        <strain evidence="5 6">Q10-2</strain>
    </source>
</reference>
<comment type="similarity">
    <text evidence="1">Belongs to the membrane fusion protein (MFP) (TC 8.A.1) family.</text>
</comment>
<keyword evidence="6" id="KW-1185">Reference proteome</keyword>
<organism evidence="5 6">
    <name type="scientific">Fusibacter ferrireducens</name>
    <dbReference type="NCBI Taxonomy" id="2785058"/>
    <lineage>
        <taxon>Bacteria</taxon>
        <taxon>Bacillati</taxon>
        <taxon>Bacillota</taxon>
        <taxon>Clostridia</taxon>
        <taxon>Eubacteriales</taxon>
        <taxon>Eubacteriales Family XII. Incertae Sedis</taxon>
        <taxon>Fusibacter</taxon>
    </lineage>
</organism>
<keyword evidence="3" id="KW-0732">Signal</keyword>
<feature type="domain" description="YknX-like C-terminal permuted SH3-like" evidence="4">
    <location>
        <begin position="298"/>
        <end position="363"/>
    </location>
</feature>
<dbReference type="NCBIfam" id="TIGR01730">
    <property type="entry name" value="RND_mfp"/>
    <property type="match status" value="1"/>
</dbReference>
<dbReference type="Pfam" id="PF25989">
    <property type="entry name" value="YknX_C"/>
    <property type="match status" value="1"/>
</dbReference>
<evidence type="ECO:0000259" key="4">
    <source>
        <dbReference type="Pfam" id="PF25989"/>
    </source>
</evidence>
<dbReference type="PANTHER" id="PTHR30469:SF38">
    <property type="entry name" value="HLYD FAMILY SECRETION PROTEIN"/>
    <property type="match status" value="1"/>
</dbReference>
<evidence type="ECO:0000256" key="3">
    <source>
        <dbReference type="SAM" id="SignalP"/>
    </source>
</evidence>
<dbReference type="Gene3D" id="2.40.420.20">
    <property type="match status" value="1"/>
</dbReference>
<feature type="signal peptide" evidence="3">
    <location>
        <begin position="1"/>
        <end position="25"/>
    </location>
</feature>
<evidence type="ECO:0000256" key="2">
    <source>
        <dbReference type="SAM" id="Coils"/>
    </source>
</evidence>
<evidence type="ECO:0000256" key="1">
    <source>
        <dbReference type="ARBA" id="ARBA00009477"/>
    </source>
</evidence>
<dbReference type="PANTHER" id="PTHR30469">
    <property type="entry name" value="MULTIDRUG RESISTANCE PROTEIN MDTA"/>
    <property type="match status" value="1"/>
</dbReference>
<sequence>MKSKYARVMMFILLVFGLAGCQSKADEVVKDVTPPLTVVETAPIIRDKVQAFYTSFGEISPQNQVDLFLNGTGEIESILVKAGDAVSVDTPLIKLSTDQVKTTYSAQESQLRTVRDNFKIQLDAVRDNYQKQSELLKNGFVTQASVDALETQLSTLEKQYEDARNNYNNQVQNLKKAVNDRLLSSTIDGEIAGIYVKKGQKISNQKAITIVNRDVLSVKTMVTSSTLQELAIGTPVLITLTNDQKDVLEGEVVNMELLPDPINKLYPVEIRLEDRKDSIFIGDYVEVKFITDEYDANLVPNTAIVYEGTNTFIFLLEGERAVKVPVDLGLTKDEFVEIRSDQQLLDQQIIVRGQSYIKDGEVVSLKN</sequence>
<dbReference type="InterPro" id="IPR058637">
    <property type="entry name" value="YknX-like_C"/>
</dbReference>